<keyword evidence="5 12" id="KW-0808">Transferase</keyword>
<organism evidence="15 19">
    <name type="scientific">Lactiplantibacillus plantarum</name>
    <name type="common">Lactobacillus plantarum</name>
    <dbReference type="NCBI Taxonomy" id="1590"/>
    <lineage>
        <taxon>Bacteria</taxon>
        <taxon>Bacillati</taxon>
        <taxon>Bacillota</taxon>
        <taxon>Bacilli</taxon>
        <taxon>Lactobacillales</taxon>
        <taxon>Lactobacillaceae</taxon>
        <taxon>Lactiplantibacillus</taxon>
    </lineage>
</organism>
<evidence type="ECO:0000313" key="19">
    <source>
        <dbReference type="Proteomes" id="UP000076882"/>
    </source>
</evidence>
<dbReference type="InterPro" id="IPR050068">
    <property type="entry name" value="MurA_subfamily"/>
</dbReference>
<feature type="binding site" evidence="12">
    <location>
        <position position="307"/>
    </location>
    <ligand>
        <name>UDP-N-acetyl-alpha-D-glucosamine</name>
        <dbReference type="ChEBI" id="CHEBI:57705"/>
    </ligand>
</feature>
<dbReference type="PANTHER" id="PTHR43783">
    <property type="entry name" value="UDP-N-ACETYLGLUCOSAMINE 1-CARBOXYVINYLTRANSFERASE"/>
    <property type="match status" value="1"/>
</dbReference>
<dbReference type="NCBIfam" id="NF009470">
    <property type="entry name" value="PRK12830.1"/>
    <property type="match status" value="1"/>
</dbReference>
<keyword evidence="8 12" id="KW-0131">Cell cycle</keyword>
<comment type="function">
    <text evidence="12">Cell wall formation. Adds enolpyruvyl to UDP-N-acetylglucosamine.</text>
</comment>
<sequence>MKKMIIHGGKRLSGELTIGGAKNSTVALIPAAILADTPVQFDTVPHILDVHNLRLILESMNVHSTFENDVLTIDPTNIEESELPSHAIKSLRASYYFMGALLGRFNRATVTFPGGDNIGPRPIDQHIKGFKALGANVVEENDSVFISTGTEGLHGARIFLDVVSVGATINIILAAVKAHGTTTIENAAKEPEIIDLATFLNNMGAKIRGAGTDVIRIEGVPALHSRATHTIIPDRIETGTYLSLAASIGDGILLKNVIPEHMESFTAKLVEMGVDLQINEDSIYVPRSNDLDPIRVKTMTYPGFATDLQQPITPLLLRANGSSVVIDTIYPQRTQHVEQLRKMGADIRVQDNLIVVGHSSHLQGAHVEAGEIRSGAALMIAGLAASGVTEISRADNILRGYDRVIDKLHTLGADVEIAADEEVPEN</sequence>
<dbReference type="PATRIC" id="fig|1590.142.peg.456"/>
<dbReference type="PANTHER" id="PTHR43783:SF2">
    <property type="entry name" value="UDP-N-ACETYLGLUCOSAMINE 1-CARBOXYVINYLTRANSFERASE 2"/>
    <property type="match status" value="1"/>
</dbReference>
<evidence type="ECO:0000259" key="13">
    <source>
        <dbReference type="Pfam" id="PF00275"/>
    </source>
</evidence>
<dbReference type="Pfam" id="PF00275">
    <property type="entry name" value="EPSP_synthase"/>
    <property type="match status" value="1"/>
</dbReference>
<dbReference type="Proteomes" id="UP000076872">
    <property type="component" value="Unassembled WGS sequence"/>
</dbReference>
<dbReference type="GeneID" id="89668146"/>
<dbReference type="CDD" id="cd01555">
    <property type="entry name" value="UdpNAET"/>
    <property type="match status" value="1"/>
</dbReference>
<dbReference type="OMA" id="RFGQRNF"/>
<reference evidence="17 21" key="2">
    <citation type="submission" date="2020-12" db="EMBL/GenBank/DDBJ databases">
        <title>Whole genome sequencing of Lactobacillus plantarum PC518.</title>
        <authorList>
            <person name="Guo Q."/>
        </authorList>
    </citation>
    <scope>NUCLEOTIDE SEQUENCE [LARGE SCALE GENOMIC DNA]</scope>
    <source>
        <strain evidence="17 21">PC518</strain>
    </source>
</reference>
<dbReference type="EMBL" id="LUWI01000019">
    <property type="protein sequence ID" value="KZU04436.1"/>
    <property type="molecule type" value="Genomic_DNA"/>
</dbReference>
<dbReference type="InterPro" id="IPR036968">
    <property type="entry name" value="Enolpyruvate_Tfrase_sf"/>
</dbReference>
<evidence type="ECO:0000313" key="14">
    <source>
        <dbReference type="EMBL" id="KZU04436.1"/>
    </source>
</evidence>
<comment type="similarity">
    <text evidence="10 12">Belongs to the EPSP synthase family. MurA subfamily.</text>
</comment>
<dbReference type="NCBIfam" id="NF006873">
    <property type="entry name" value="PRK09369.1"/>
    <property type="match status" value="1"/>
</dbReference>
<feature type="binding site" evidence="12">
    <location>
        <position position="329"/>
    </location>
    <ligand>
        <name>UDP-N-acetyl-alpha-D-glucosamine</name>
        <dbReference type="ChEBI" id="CHEBI:57705"/>
    </ligand>
</feature>
<dbReference type="HAMAP" id="MF_00111">
    <property type="entry name" value="MurA"/>
    <property type="match status" value="1"/>
</dbReference>
<dbReference type="GO" id="GO:0008360">
    <property type="term" value="P:regulation of cell shape"/>
    <property type="evidence" value="ECO:0007669"/>
    <property type="project" value="UniProtKB-KW"/>
</dbReference>
<feature type="binding site" evidence="12">
    <location>
        <begin position="121"/>
        <end position="125"/>
    </location>
    <ligand>
        <name>UDP-N-acetyl-alpha-D-glucosamine</name>
        <dbReference type="ChEBI" id="CHEBI:57705"/>
    </ligand>
</feature>
<dbReference type="Gene3D" id="3.65.10.10">
    <property type="entry name" value="Enolpyruvate transferase domain"/>
    <property type="match status" value="2"/>
</dbReference>
<dbReference type="InterPro" id="IPR005750">
    <property type="entry name" value="UDP_GlcNAc_COvinyl_MurA"/>
</dbReference>
<reference evidence="18 19" key="1">
    <citation type="submission" date="2016-03" db="EMBL/GenBank/DDBJ databases">
        <title>Comparative genomics of 54 Lactobacillus plantarum strains reveals genomic uncoupling from niche constraints.</title>
        <authorList>
            <person name="Martino M.E."/>
        </authorList>
    </citation>
    <scope>NUCLEOTIDE SEQUENCE [LARGE SCALE GENOMIC DNA]</scope>
    <source>
        <strain evidence="15 19">19.1</strain>
        <strain evidence="16 18">NAB2</strain>
        <strain evidence="14 20">Nizo2260</strain>
    </source>
</reference>
<dbReference type="EMBL" id="LUXO01000019">
    <property type="protein sequence ID" value="KZV04715.1"/>
    <property type="molecule type" value="Genomic_DNA"/>
</dbReference>
<evidence type="ECO:0000256" key="10">
    <source>
        <dbReference type="ARBA" id="ARBA00038367"/>
    </source>
</evidence>
<feature type="binding site" evidence="12">
    <location>
        <position position="92"/>
    </location>
    <ligand>
        <name>UDP-N-acetyl-alpha-D-glucosamine</name>
        <dbReference type="ChEBI" id="CHEBI:57705"/>
    </ligand>
</feature>
<protein>
    <recommendedName>
        <fullName evidence="12">UDP-N-acetylglucosamine 1-carboxyvinyltransferase</fullName>
        <ecNumber evidence="12">2.5.1.7</ecNumber>
    </recommendedName>
    <alternativeName>
        <fullName evidence="12">Enoylpyruvate transferase</fullName>
    </alternativeName>
    <alternativeName>
        <fullName evidence="12">UDP-N-acetylglucosamine enolpyruvyl transferase</fullName>
        <shortName evidence="12">EPT</shortName>
    </alternativeName>
</protein>
<evidence type="ECO:0000313" key="15">
    <source>
        <dbReference type="EMBL" id="KZU98710.1"/>
    </source>
</evidence>
<keyword evidence="6 12" id="KW-0133">Cell shape</keyword>
<evidence type="ECO:0000256" key="4">
    <source>
        <dbReference type="ARBA" id="ARBA00022618"/>
    </source>
</evidence>
<evidence type="ECO:0000313" key="21">
    <source>
        <dbReference type="Proteomes" id="UP000595466"/>
    </source>
</evidence>
<dbReference type="Proteomes" id="UP000076989">
    <property type="component" value="Unassembled WGS sequence"/>
</dbReference>
<evidence type="ECO:0000256" key="6">
    <source>
        <dbReference type="ARBA" id="ARBA00022960"/>
    </source>
</evidence>
<dbReference type="GO" id="GO:0071555">
    <property type="term" value="P:cell wall organization"/>
    <property type="evidence" value="ECO:0007669"/>
    <property type="project" value="UniProtKB-KW"/>
</dbReference>
<dbReference type="AlphaFoldDB" id="A0A0G9FCP2"/>
<dbReference type="InterPro" id="IPR013792">
    <property type="entry name" value="RNA3'P_cycl/enolpyr_Trfase_a/b"/>
</dbReference>
<dbReference type="EMBL" id="CP066817">
    <property type="protein sequence ID" value="QQM60670.1"/>
    <property type="molecule type" value="Genomic_DNA"/>
</dbReference>
<proteinExistence type="inferred from homology"/>
<comment type="caution">
    <text evidence="12">Lacks conserved residue(s) required for the propagation of feature annotation.</text>
</comment>
<evidence type="ECO:0000313" key="20">
    <source>
        <dbReference type="Proteomes" id="UP000076989"/>
    </source>
</evidence>
<evidence type="ECO:0000256" key="9">
    <source>
        <dbReference type="ARBA" id="ARBA00023316"/>
    </source>
</evidence>
<evidence type="ECO:0000313" key="17">
    <source>
        <dbReference type="EMBL" id="QQM60670.1"/>
    </source>
</evidence>
<dbReference type="KEGG" id="lpb:SH83_02135"/>
<dbReference type="GO" id="GO:0019277">
    <property type="term" value="P:UDP-N-acetylgalactosamine biosynthetic process"/>
    <property type="evidence" value="ECO:0007669"/>
    <property type="project" value="InterPro"/>
</dbReference>
<evidence type="ECO:0000313" key="18">
    <source>
        <dbReference type="Proteomes" id="UP000076872"/>
    </source>
</evidence>
<comment type="catalytic activity">
    <reaction evidence="11 12">
        <text>phosphoenolpyruvate + UDP-N-acetyl-alpha-D-glucosamine = UDP-N-acetyl-3-O-(1-carboxyvinyl)-alpha-D-glucosamine + phosphate</text>
        <dbReference type="Rhea" id="RHEA:18681"/>
        <dbReference type="ChEBI" id="CHEBI:43474"/>
        <dbReference type="ChEBI" id="CHEBI:57705"/>
        <dbReference type="ChEBI" id="CHEBI:58702"/>
        <dbReference type="ChEBI" id="CHEBI:68483"/>
        <dbReference type="EC" id="2.5.1.7"/>
    </reaction>
</comment>
<keyword evidence="4 12" id="KW-0132">Cell division</keyword>
<comment type="pathway">
    <text evidence="2 12">Cell wall biogenesis; peptidoglycan biosynthesis.</text>
</comment>
<evidence type="ECO:0000256" key="7">
    <source>
        <dbReference type="ARBA" id="ARBA00022984"/>
    </source>
</evidence>
<evidence type="ECO:0000256" key="12">
    <source>
        <dbReference type="HAMAP-Rule" id="MF_00111"/>
    </source>
</evidence>
<dbReference type="GO" id="GO:0009252">
    <property type="term" value="P:peptidoglycan biosynthetic process"/>
    <property type="evidence" value="ECO:0007669"/>
    <property type="project" value="UniProtKB-UniRule"/>
</dbReference>
<evidence type="ECO:0000256" key="3">
    <source>
        <dbReference type="ARBA" id="ARBA00022490"/>
    </source>
</evidence>
<evidence type="ECO:0000256" key="2">
    <source>
        <dbReference type="ARBA" id="ARBA00004752"/>
    </source>
</evidence>
<evidence type="ECO:0000256" key="8">
    <source>
        <dbReference type="ARBA" id="ARBA00023306"/>
    </source>
</evidence>
<dbReference type="UniPathway" id="UPA00219"/>
<comment type="subcellular location">
    <subcellularLocation>
        <location evidence="1 12">Cytoplasm</location>
    </subcellularLocation>
</comment>
<feature type="domain" description="Enolpyruvate transferase" evidence="13">
    <location>
        <begin position="7"/>
        <end position="408"/>
    </location>
</feature>
<keyword evidence="3 12" id="KW-0963">Cytoplasm</keyword>
<dbReference type="NCBIfam" id="TIGR01072">
    <property type="entry name" value="murA"/>
    <property type="match status" value="1"/>
</dbReference>
<accession>A0A0G9FCP2</accession>
<dbReference type="EC" id="2.5.1.7" evidence="12"/>
<dbReference type="SUPFAM" id="SSF55205">
    <property type="entry name" value="EPT/RTPC-like"/>
    <property type="match status" value="1"/>
</dbReference>
<evidence type="ECO:0000256" key="11">
    <source>
        <dbReference type="ARBA" id="ARBA00047527"/>
    </source>
</evidence>
<dbReference type="GO" id="GO:0008760">
    <property type="term" value="F:UDP-N-acetylglucosamine 1-carboxyvinyltransferase activity"/>
    <property type="evidence" value="ECO:0007669"/>
    <property type="project" value="UniProtKB-UniRule"/>
</dbReference>
<gene>
    <name evidence="12" type="primary">murA</name>
    <name evidence="17" type="ORF">JH395_13265</name>
    <name evidence="15" type="ORF">Lp19_0190</name>
    <name evidence="16" type="ORF">NAB2_0750</name>
    <name evidence="14" type="ORF">Nizo2260_1369</name>
</gene>
<dbReference type="Proteomes" id="UP000076882">
    <property type="component" value="Unassembled WGS sequence"/>
</dbReference>
<dbReference type="Proteomes" id="UP000595466">
    <property type="component" value="Chromosome"/>
</dbReference>
<dbReference type="InterPro" id="IPR001986">
    <property type="entry name" value="Enolpyruvate_Tfrase_dom"/>
</dbReference>
<feature type="binding site" evidence="12">
    <location>
        <begin position="22"/>
        <end position="23"/>
    </location>
    <ligand>
        <name>phosphoenolpyruvate</name>
        <dbReference type="ChEBI" id="CHEBI:58702"/>
    </ligand>
</feature>
<evidence type="ECO:0000313" key="16">
    <source>
        <dbReference type="EMBL" id="KZV04715.1"/>
    </source>
</evidence>
<evidence type="ECO:0000256" key="5">
    <source>
        <dbReference type="ARBA" id="ARBA00022679"/>
    </source>
</evidence>
<dbReference type="GO" id="GO:0051301">
    <property type="term" value="P:cell division"/>
    <property type="evidence" value="ECO:0007669"/>
    <property type="project" value="UniProtKB-KW"/>
</dbReference>
<keyword evidence="9 12" id="KW-0961">Cell wall biogenesis/degradation</keyword>
<dbReference type="SMR" id="A0A0G9FCP2"/>
<name>A0A0G9FCP2_LACPN</name>
<keyword evidence="7 12" id="KW-0573">Peptidoglycan synthesis</keyword>
<dbReference type="EMBL" id="LUXM01000003">
    <property type="protein sequence ID" value="KZU98710.1"/>
    <property type="molecule type" value="Genomic_DNA"/>
</dbReference>
<feature type="active site" description="Proton donor" evidence="12">
    <location>
        <position position="116"/>
    </location>
</feature>
<dbReference type="GO" id="GO:0005737">
    <property type="term" value="C:cytoplasm"/>
    <property type="evidence" value="ECO:0007669"/>
    <property type="project" value="UniProtKB-SubCell"/>
</dbReference>
<evidence type="ECO:0000256" key="1">
    <source>
        <dbReference type="ARBA" id="ARBA00004496"/>
    </source>
</evidence>
<dbReference type="RefSeq" id="WP_003642050.1">
    <property type="nucleotide sequence ID" value="NZ_AP018405.1"/>
</dbReference>